<keyword evidence="14" id="KW-0407">Ion channel</keyword>
<evidence type="ECO:0000256" key="7">
    <source>
        <dbReference type="ARBA" id="ARBA00022737"/>
    </source>
</evidence>
<dbReference type="Pfam" id="PF16905">
    <property type="entry name" value="GPHH"/>
    <property type="match status" value="1"/>
</dbReference>
<evidence type="ECO:0000259" key="16">
    <source>
        <dbReference type="PROSITE" id="PS50222"/>
    </source>
</evidence>
<feature type="transmembrane region" description="Helical" evidence="15">
    <location>
        <begin position="642"/>
        <end position="660"/>
    </location>
</feature>
<keyword evidence="10 15" id="KW-1133">Transmembrane helix</keyword>
<dbReference type="EMBL" id="JASMQC010000006">
    <property type="protein sequence ID" value="KAK1944295.1"/>
    <property type="molecule type" value="Genomic_DNA"/>
</dbReference>
<keyword evidence="12 15" id="KW-0472">Membrane</keyword>
<evidence type="ECO:0000313" key="18">
    <source>
        <dbReference type="Proteomes" id="UP001259832"/>
    </source>
</evidence>
<evidence type="ECO:0000256" key="13">
    <source>
        <dbReference type="ARBA" id="ARBA00023180"/>
    </source>
</evidence>
<feature type="transmembrane region" description="Helical" evidence="15">
    <location>
        <begin position="1340"/>
        <end position="1357"/>
    </location>
</feature>
<keyword evidence="6 15" id="KW-0812">Transmembrane</keyword>
<evidence type="ECO:0000313" key="17">
    <source>
        <dbReference type="EMBL" id="KAK1944295.1"/>
    </source>
</evidence>
<evidence type="ECO:0000256" key="11">
    <source>
        <dbReference type="ARBA" id="ARBA00023065"/>
    </source>
</evidence>
<keyword evidence="9" id="KW-0851">Voltage-gated channel</keyword>
<accession>A0AAD9GTI5</accession>
<feature type="transmembrane region" description="Helical" evidence="15">
    <location>
        <begin position="1471"/>
        <end position="1492"/>
    </location>
</feature>
<dbReference type="PANTHER" id="PTHR45628">
    <property type="entry name" value="VOLTAGE-DEPENDENT CALCIUM CHANNEL TYPE A SUBUNIT ALPHA-1"/>
    <property type="match status" value="1"/>
</dbReference>
<dbReference type="SUPFAM" id="SSF81324">
    <property type="entry name" value="Voltage-gated potassium channels"/>
    <property type="match status" value="4"/>
</dbReference>
<keyword evidence="7" id="KW-0677">Repeat</keyword>
<dbReference type="GO" id="GO:0098703">
    <property type="term" value="P:calcium ion import across plasma membrane"/>
    <property type="evidence" value="ECO:0007669"/>
    <property type="project" value="TreeGrafter"/>
</dbReference>
<feature type="domain" description="EF-hand" evidence="16">
    <location>
        <begin position="1602"/>
        <end position="1637"/>
    </location>
</feature>
<evidence type="ECO:0000256" key="1">
    <source>
        <dbReference type="ARBA" id="ARBA00004141"/>
    </source>
</evidence>
<reference evidence="17" key="1">
    <citation type="submission" date="2023-08" db="EMBL/GenBank/DDBJ databases">
        <title>Reference Genome Resource for the Citrus Pathogen Phytophthora citrophthora.</title>
        <authorList>
            <person name="Moller H."/>
            <person name="Coetzee B."/>
            <person name="Rose L.J."/>
            <person name="Van Niekerk J.M."/>
        </authorList>
    </citation>
    <scope>NUCLEOTIDE SEQUENCE</scope>
    <source>
        <strain evidence="17">STE-U-9442</strain>
    </source>
</reference>
<dbReference type="GO" id="GO:0008331">
    <property type="term" value="F:high voltage-gated calcium channel activity"/>
    <property type="evidence" value="ECO:0007669"/>
    <property type="project" value="TreeGrafter"/>
</dbReference>
<dbReference type="PROSITE" id="PS50096">
    <property type="entry name" value="IQ"/>
    <property type="match status" value="1"/>
</dbReference>
<proteinExistence type="predicted"/>
<keyword evidence="11" id="KW-0406">Ion transport</keyword>
<dbReference type="PANTHER" id="PTHR45628:SF7">
    <property type="entry name" value="VOLTAGE-DEPENDENT CALCIUM CHANNEL TYPE A SUBUNIT ALPHA-1"/>
    <property type="match status" value="1"/>
</dbReference>
<feature type="transmembrane region" description="Helical" evidence="15">
    <location>
        <begin position="1148"/>
        <end position="1166"/>
    </location>
</feature>
<evidence type="ECO:0000256" key="12">
    <source>
        <dbReference type="ARBA" id="ARBA00023136"/>
    </source>
</evidence>
<evidence type="ECO:0000256" key="10">
    <source>
        <dbReference type="ARBA" id="ARBA00022989"/>
    </source>
</evidence>
<dbReference type="Gene3D" id="1.10.238.10">
    <property type="entry name" value="EF-hand"/>
    <property type="match status" value="1"/>
</dbReference>
<evidence type="ECO:0000256" key="8">
    <source>
        <dbReference type="ARBA" id="ARBA00022837"/>
    </source>
</evidence>
<protein>
    <submittedName>
        <fullName evidence="17">Dihydropyridine-sensitive L-type skeletal muscle calcium channel subunit alpha-1</fullName>
    </submittedName>
</protein>
<dbReference type="InterPro" id="IPR005821">
    <property type="entry name" value="Ion_trans_dom"/>
</dbReference>
<evidence type="ECO:0000256" key="6">
    <source>
        <dbReference type="ARBA" id="ARBA00022692"/>
    </source>
</evidence>
<evidence type="ECO:0000256" key="5">
    <source>
        <dbReference type="ARBA" id="ARBA00022673"/>
    </source>
</evidence>
<comment type="caution">
    <text evidence="17">The sequence shown here is derived from an EMBL/GenBank/DDBJ whole genome shotgun (WGS) entry which is preliminary data.</text>
</comment>
<name>A0AAD9GTI5_9STRA</name>
<dbReference type="InterPro" id="IPR027359">
    <property type="entry name" value="Volt_channel_dom_sf"/>
</dbReference>
<dbReference type="InterPro" id="IPR031649">
    <property type="entry name" value="GPHH_dom"/>
</dbReference>
<organism evidence="17 18">
    <name type="scientific">Phytophthora citrophthora</name>
    <dbReference type="NCBI Taxonomy" id="4793"/>
    <lineage>
        <taxon>Eukaryota</taxon>
        <taxon>Sar</taxon>
        <taxon>Stramenopiles</taxon>
        <taxon>Oomycota</taxon>
        <taxon>Peronosporomycetes</taxon>
        <taxon>Peronosporales</taxon>
        <taxon>Peronosporaceae</taxon>
        <taxon>Phytophthora</taxon>
    </lineage>
</organism>
<feature type="transmembrane region" description="Helical" evidence="15">
    <location>
        <begin position="721"/>
        <end position="745"/>
    </location>
</feature>
<dbReference type="GO" id="GO:0005891">
    <property type="term" value="C:voltage-gated calcium channel complex"/>
    <property type="evidence" value="ECO:0007669"/>
    <property type="project" value="TreeGrafter"/>
</dbReference>
<feature type="transmembrane region" description="Helical" evidence="15">
    <location>
        <begin position="1094"/>
        <end position="1117"/>
    </location>
</feature>
<evidence type="ECO:0000256" key="15">
    <source>
        <dbReference type="SAM" id="Phobius"/>
    </source>
</evidence>
<evidence type="ECO:0000256" key="9">
    <source>
        <dbReference type="ARBA" id="ARBA00022882"/>
    </source>
</evidence>
<feature type="transmembrane region" description="Helical" evidence="15">
    <location>
        <begin position="602"/>
        <end position="621"/>
    </location>
</feature>
<keyword evidence="4" id="KW-0109">Calcium transport</keyword>
<evidence type="ECO:0000256" key="2">
    <source>
        <dbReference type="ARBA" id="ARBA00022448"/>
    </source>
</evidence>
<keyword evidence="13" id="KW-0325">Glycoprotein</keyword>
<feature type="transmembrane region" description="Helical" evidence="15">
    <location>
        <begin position="469"/>
        <end position="495"/>
    </location>
</feature>
<dbReference type="Gene3D" id="1.10.287.70">
    <property type="match status" value="4"/>
</dbReference>
<evidence type="ECO:0000256" key="14">
    <source>
        <dbReference type="ARBA" id="ARBA00023303"/>
    </source>
</evidence>
<gene>
    <name evidence="17" type="ORF">P3T76_004207</name>
</gene>
<keyword evidence="8" id="KW-0106">Calcium</keyword>
<feature type="transmembrane region" description="Helical" evidence="15">
    <location>
        <begin position="672"/>
        <end position="692"/>
    </location>
</feature>
<keyword evidence="2" id="KW-0813">Transport</keyword>
<comment type="subcellular location">
    <subcellularLocation>
        <location evidence="1">Membrane</location>
        <topology evidence="1">Multi-pass membrane protein</topology>
    </subcellularLocation>
</comment>
<evidence type="ECO:0000256" key="3">
    <source>
        <dbReference type="ARBA" id="ARBA00022553"/>
    </source>
</evidence>
<dbReference type="GO" id="GO:0005509">
    <property type="term" value="F:calcium ion binding"/>
    <property type="evidence" value="ECO:0007669"/>
    <property type="project" value="InterPro"/>
</dbReference>
<feature type="transmembrane region" description="Helical" evidence="15">
    <location>
        <begin position="301"/>
        <end position="321"/>
    </location>
</feature>
<feature type="transmembrane region" description="Helical" evidence="15">
    <location>
        <begin position="1377"/>
        <end position="1395"/>
    </location>
</feature>
<dbReference type="Proteomes" id="UP001259832">
    <property type="component" value="Unassembled WGS sequence"/>
</dbReference>
<dbReference type="FunFam" id="1.10.287.70:FF:000214">
    <property type="entry name" value="Voltage-dependent L-type calcium channel subunit alpha-1S"/>
    <property type="match status" value="1"/>
</dbReference>
<keyword evidence="18" id="KW-1185">Reference proteome</keyword>
<keyword evidence="3" id="KW-0597">Phosphoprotein</keyword>
<dbReference type="Gene3D" id="1.20.120.350">
    <property type="entry name" value="Voltage-gated potassium channels. Chain C"/>
    <property type="match status" value="4"/>
</dbReference>
<feature type="transmembrane region" description="Helical" evidence="15">
    <location>
        <begin position="805"/>
        <end position="828"/>
    </location>
</feature>
<sequence>MSDAVDTGTASDDDRQLSVFRDNLRDGNVRATLHGARGEPSDGGLKLLEDKITMVWQPKALPLQSYMAPSLLQKLVMHDVSVVISDAKSVRAGRQTTNFVRTIKYLASDELPGSDDRCLSLCFASRPAPVSDTASTSVDIPPAASESAKELTIRAFKAAETLDLEFEDEHTRDVARAFFRQQAGLEESDTAEETEVYADIQLPTGLPTKCYQIVVHPSFQLAVLIAVLGSMTSVGWRSFRYVTNLDDEGEVEEVARFGMTILEYLLLVFLTMEQICKAIGLEGVLPLLRSKWDAFDLCAVMISWLAVLPFSSLAGFNLLSLRVFRGVRIFKRWKSFQETMETFLISLPMAGNAVLCYCYYLFLFAILGMYLFNDSLSHRCAIEADSESLFAPMAAGETKTYVAETPVHFCRIDDTFSGCKSNMDCVAMPPPDRGYTGFHSFEASFLTVFLITLRSGFGPSLDGAQQASSYFSIIYFIGLVVFVSYMILSLFVGIVRGSYISVSIVRAAKLEQHEKQMEKYLKKPRMQFPVGTEAFPDVMQVIDAKWQMFRARLKEWLLQSPLFTRSDGTFLSWCRLHQERIFFLIEPGSPTMDRISSIAESLVFEHLMNLVVFFNSVLFALEYHGMSDSYAARLYIIENFLMLVYGTEFVIIAAAAGGLFGYLQNPWNRLDLVLLVIACVEFLLLSCSVLLYSDSYARGIFVLRLFRLVRPFRVVRQNNKLLLVLDAILASVPAFLSSIAFHLLLNSVFAVVGMNLFGGNFPLTMQSHFNTFSDSMLTLFKFSNGGSIWPIFHASLQASSFGIALLYYMTYVVLCRFIALNFMLVVLLRNFAMKGDERRKTLSELFQDRMFAMQRIHLFDMYRFVEEFSNLYQGDVMNVSLPGSAKKRAQRALSASEAFKARLFNVLPTTDFLKLKGYYGTTKTQQERKYIPLEASQNGKHKNQATVIPIDEVVNSGSIVPTPAPEILSDTPASDEWTGWTSSGGVTGYVRQFFDGHWLMADVSLFLFPPQSWVRLKARRLEKETEKYIFAAIVIRTVMLTVQSPLYSNLIQELTTLSDVVYACVLFFEFALKVISRGFIFTPKSYLSDTWNQINMVVLMACSLLLLLPHSTMISLFRLGRAFGPIRVFYRVRTFRVITEALKQSAQPIFYCVVLSIFLFYSFATLGMQIFGGRFAYCSDPAIDTVEKCVGVFWNSATGILTPRVWGNLSGLHFDNITGAMSSILFLVSMKGWLPVVNIAMDFADDTDVNNDHQASAIASTYFAGFFVAFLFFTRFYLLKVFAGILMNNFRCYNGTLLLTNLQLIWLRKKQAIVAMRPKYPLPTSKFMQVAQVYMQKRSFRGFISTVVILHTALLAWYRSPIHRGSNSEEITGGVWWFHYIFSLIYAFDAVLRVAAVGWRDFLMKGFTWRTFNSCTAFIMLVGPLVSDSPVLLILGMTRAFDFKHLSLVLERSRALRTLFRTLLASVQLTLKVTLLLGYVLFVFAIVGVQVFSLTRWAAGLNSNLNLTTFPSAYSTFVKFAAGEDWYATYLASSVAPPQCVLWGRSSSDCGSPTISALFYNIFYVLVVLILQNLYASTMVDTYVLMSARADDKEQLLGFQAEHLQRFQTIWSEFDTDALGLLHRKHLLALLKRLEPPLGLGTYKTMLNALATEDMKPEEWTALSIAVHQRRRETFHDIEARIAELTYRVRLGLGSYDGLNGSVNISTNPDLACPPNMFRFTDLLLVLTMRVLPLESLTVQEKVDELAMRGYAFRHRKAIAIQSSFRMSRARRRMPSRIRMAKRISGADKLKRLPIRSEENGDKLKRLPTSTEEKVEIAVNEALDIEVRSEEEIEIAVEQPSQPARTTLALRLSLPTLSLASLSLRNTERIRTPAAVAPILSEHLELQPEANDGRKCSI</sequence>
<feature type="transmembrane region" description="Helical" evidence="15">
    <location>
        <begin position="1557"/>
        <end position="1576"/>
    </location>
</feature>
<dbReference type="PROSITE" id="PS50222">
    <property type="entry name" value="EF_HAND_2"/>
    <property type="match status" value="1"/>
</dbReference>
<dbReference type="InterPro" id="IPR002048">
    <property type="entry name" value="EF_hand_dom"/>
</dbReference>
<evidence type="ECO:0000256" key="4">
    <source>
        <dbReference type="ARBA" id="ARBA00022568"/>
    </source>
</evidence>
<keyword evidence="5" id="KW-0107">Calcium channel</keyword>
<feature type="transmembrane region" description="Helical" evidence="15">
    <location>
        <begin position="342"/>
        <end position="367"/>
    </location>
</feature>
<feature type="transmembrane region" description="Helical" evidence="15">
    <location>
        <begin position="1060"/>
        <end position="1082"/>
    </location>
</feature>
<dbReference type="FunFam" id="1.20.120.350:FF:000100">
    <property type="entry name" value="Voltage-gated Ion Channel (VIC) Superfamily"/>
    <property type="match status" value="1"/>
</dbReference>
<dbReference type="Pfam" id="PF00520">
    <property type="entry name" value="Ion_trans"/>
    <property type="match status" value="4"/>
</dbReference>
<feature type="transmembrane region" description="Helical" evidence="15">
    <location>
        <begin position="1254"/>
        <end position="1278"/>
    </location>
</feature>
<dbReference type="InterPro" id="IPR050599">
    <property type="entry name" value="VDCC_alpha-1_subunit"/>
</dbReference>